<sequence length="443" mass="47677">LQDDLNEVMPKEPEEQADTVQKLVDVLEDACGWKTLYEIQTLTSHDPTLIQTDTKTLLPSIRPPSIPSDTLTSQISETKAPTTIDILPSIFPDPITEMFPPTSTPTPKSQKLFQNALSWLQNDITTSSTLLTTHSTPCDEILSEPDEDATIIPDSIPTSPPPRKHSLQTALLPTPIPMSTHTLRFFEKWKGIEREERGKNEERGTPKLDTLGGSRIDGSMVEEYFSQSFSQSQGVPVVVGKGKARKSGIGADRYSMGGFSQGQGGDRYSLGGGFGSQSQGQGSTDLGGRQSLGGLSQLSNISFEWGDDNSFGTTWDEGPSFSFSQSQGPSFSQSFSQDRSHMSLEGLLREDAERERVEAERIGDNQGVSFSQGASFSQASQNGGAGRESLGSQMSLSQVLRDGGYSFSGVGRDSLGGMSSLGGLSQGRSGVGGVKKVKRRKGF</sequence>
<evidence type="ECO:0000256" key="1">
    <source>
        <dbReference type="SAM" id="MobiDB-lite"/>
    </source>
</evidence>
<dbReference type="Proteomes" id="UP001212841">
    <property type="component" value="Unassembled WGS sequence"/>
</dbReference>
<keyword evidence="3" id="KW-1185">Reference proteome</keyword>
<feature type="region of interest" description="Disordered" evidence="1">
    <location>
        <begin position="314"/>
        <end position="339"/>
    </location>
</feature>
<reference evidence="2" key="1">
    <citation type="submission" date="2020-05" db="EMBL/GenBank/DDBJ databases">
        <title>Phylogenomic resolution of chytrid fungi.</title>
        <authorList>
            <person name="Stajich J.E."/>
            <person name="Amses K."/>
            <person name="Simmons R."/>
            <person name="Seto K."/>
            <person name="Myers J."/>
            <person name="Bonds A."/>
            <person name="Quandt C.A."/>
            <person name="Barry K."/>
            <person name="Liu P."/>
            <person name="Grigoriev I."/>
            <person name="Longcore J.E."/>
            <person name="James T.Y."/>
        </authorList>
    </citation>
    <scope>NUCLEOTIDE SEQUENCE</scope>
    <source>
        <strain evidence="2">JEL0318</strain>
    </source>
</reference>
<organism evidence="2 3">
    <name type="scientific">Rhizophlyctis rosea</name>
    <dbReference type="NCBI Taxonomy" id="64517"/>
    <lineage>
        <taxon>Eukaryota</taxon>
        <taxon>Fungi</taxon>
        <taxon>Fungi incertae sedis</taxon>
        <taxon>Chytridiomycota</taxon>
        <taxon>Chytridiomycota incertae sedis</taxon>
        <taxon>Chytridiomycetes</taxon>
        <taxon>Rhizophlyctidales</taxon>
        <taxon>Rhizophlyctidaceae</taxon>
        <taxon>Rhizophlyctis</taxon>
    </lineage>
</organism>
<name>A0AAD5SCY5_9FUNG</name>
<accession>A0AAD5SCY5</accession>
<feature type="compositionally biased region" description="Basic and acidic residues" evidence="1">
    <location>
        <begin position="196"/>
        <end position="206"/>
    </location>
</feature>
<evidence type="ECO:0000313" key="2">
    <source>
        <dbReference type="EMBL" id="KAJ3051434.1"/>
    </source>
</evidence>
<gene>
    <name evidence="2" type="ORF">HK097_007554</name>
</gene>
<evidence type="ECO:0000313" key="3">
    <source>
        <dbReference type="Proteomes" id="UP001212841"/>
    </source>
</evidence>
<protein>
    <submittedName>
        <fullName evidence="2">Uncharacterized protein</fullName>
    </submittedName>
</protein>
<feature type="non-terminal residue" evidence="2">
    <location>
        <position position="443"/>
    </location>
</feature>
<proteinExistence type="predicted"/>
<feature type="region of interest" description="Disordered" evidence="1">
    <location>
        <begin position="249"/>
        <end position="291"/>
    </location>
</feature>
<feature type="region of interest" description="Disordered" evidence="1">
    <location>
        <begin position="196"/>
        <end position="215"/>
    </location>
</feature>
<feature type="region of interest" description="Disordered" evidence="1">
    <location>
        <begin position="364"/>
        <end position="392"/>
    </location>
</feature>
<feature type="compositionally biased region" description="Low complexity" evidence="1">
    <location>
        <begin position="276"/>
        <end position="291"/>
    </location>
</feature>
<dbReference type="AlphaFoldDB" id="A0AAD5SCY5"/>
<feature type="compositionally biased region" description="Low complexity" evidence="1">
    <location>
        <begin position="366"/>
        <end position="382"/>
    </location>
</feature>
<feature type="region of interest" description="Disordered" evidence="1">
    <location>
        <begin position="416"/>
        <end position="443"/>
    </location>
</feature>
<feature type="compositionally biased region" description="Low complexity" evidence="1">
    <location>
        <begin position="318"/>
        <end position="337"/>
    </location>
</feature>
<feature type="compositionally biased region" description="Gly residues" evidence="1">
    <location>
        <begin position="259"/>
        <end position="275"/>
    </location>
</feature>
<dbReference type="EMBL" id="JADGJD010000397">
    <property type="protein sequence ID" value="KAJ3051434.1"/>
    <property type="molecule type" value="Genomic_DNA"/>
</dbReference>
<comment type="caution">
    <text evidence="2">The sequence shown here is derived from an EMBL/GenBank/DDBJ whole genome shotgun (WGS) entry which is preliminary data.</text>
</comment>
<feature type="compositionally biased region" description="Low complexity" evidence="1">
    <location>
        <begin position="416"/>
        <end position="428"/>
    </location>
</feature>